<name>A0A7S1LI10_NEODS</name>
<proteinExistence type="predicted"/>
<sequence>MAPKKSAKAKKEEVVEIPKTEDIANGIRTHFLGGWSSNQSFAALEDISKEKDNGDRVVVLPGVLDHAEPVSCEVRALTVVGARPPAQANAAPAANADAEGEGEAEAEAEGEAAAAAPSEPAVDEYVTVSGTITLNAWIPPVEVKAPTPPPVEEPKKDAKGKKGAKGKAAVVEEEAPPPPPPAPVEEEPKGANPSAWPTITFKDLSFRGSITAKGVHAVFENCHFIGGATHQVVAHQYVSLTFTRCTFSLPSRSCVYGFPTSKLALTDCTFTGIDLAAEQAVAASPDAEDAQMAARVAESTTAASAGSSIGIHADDCDAVATGCRFRNLAFGVLLHDKCKGAAISKCHFDRIYNTGCHVDGAAGALQGNTVKRCDYYGLVFKGKATTKVLQNDIQSKVRLYRGARPLLHTNTCAVAIQDENDVGNVYMQPSY</sequence>
<evidence type="ECO:0000313" key="3">
    <source>
        <dbReference type="EMBL" id="CAD9104362.1"/>
    </source>
</evidence>
<feature type="compositionally biased region" description="Low complexity" evidence="1">
    <location>
        <begin position="111"/>
        <end position="120"/>
    </location>
</feature>
<dbReference type="InterPro" id="IPR011050">
    <property type="entry name" value="Pectin_lyase_fold/virulence"/>
</dbReference>
<feature type="compositionally biased region" description="Low complexity" evidence="1">
    <location>
        <begin position="88"/>
        <end position="97"/>
    </location>
</feature>
<gene>
    <name evidence="3" type="ORF">NDES1114_LOCUS8951</name>
</gene>
<organism evidence="3">
    <name type="scientific">Neobodo designis</name>
    <name type="common">Flagellated protozoan</name>
    <name type="synonym">Bodo designis</name>
    <dbReference type="NCBI Taxonomy" id="312471"/>
    <lineage>
        <taxon>Eukaryota</taxon>
        <taxon>Discoba</taxon>
        <taxon>Euglenozoa</taxon>
        <taxon>Kinetoplastea</taxon>
        <taxon>Metakinetoplastina</taxon>
        <taxon>Neobodonida</taxon>
        <taxon>Neobodo</taxon>
    </lineage>
</organism>
<reference evidence="3" key="1">
    <citation type="submission" date="2021-01" db="EMBL/GenBank/DDBJ databases">
        <authorList>
            <person name="Corre E."/>
            <person name="Pelletier E."/>
            <person name="Niang G."/>
            <person name="Scheremetjew M."/>
            <person name="Finn R."/>
            <person name="Kale V."/>
            <person name="Holt S."/>
            <person name="Cochrane G."/>
            <person name="Meng A."/>
            <person name="Brown T."/>
            <person name="Cohen L."/>
        </authorList>
    </citation>
    <scope>NUCLEOTIDE SEQUENCE</scope>
    <source>
        <strain evidence="3">CCAP 1951/1</strain>
    </source>
</reference>
<feature type="compositionally biased region" description="Acidic residues" evidence="1">
    <location>
        <begin position="98"/>
        <end position="110"/>
    </location>
</feature>
<feature type="region of interest" description="Disordered" evidence="1">
    <location>
        <begin position="88"/>
        <end position="121"/>
    </location>
</feature>
<dbReference type="InterPro" id="IPR039448">
    <property type="entry name" value="Beta_helix"/>
</dbReference>
<feature type="domain" description="Right handed beta helix" evidence="2">
    <location>
        <begin position="204"/>
        <end position="361"/>
    </location>
</feature>
<feature type="region of interest" description="Disordered" evidence="1">
    <location>
        <begin position="141"/>
        <end position="192"/>
    </location>
</feature>
<dbReference type="Pfam" id="PF13229">
    <property type="entry name" value="Beta_helix"/>
    <property type="match status" value="1"/>
</dbReference>
<dbReference type="InterPro" id="IPR012334">
    <property type="entry name" value="Pectin_lyas_fold"/>
</dbReference>
<evidence type="ECO:0000259" key="2">
    <source>
        <dbReference type="Pfam" id="PF13229"/>
    </source>
</evidence>
<dbReference type="AlphaFoldDB" id="A0A7S1LI10"/>
<evidence type="ECO:0000256" key="1">
    <source>
        <dbReference type="SAM" id="MobiDB-lite"/>
    </source>
</evidence>
<dbReference type="Gene3D" id="2.160.20.10">
    <property type="entry name" value="Single-stranded right-handed beta-helix, Pectin lyase-like"/>
    <property type="match status" value="1"/>
</dbReference>
<accession>A0A7S1LI10</accession>
<dbReference type="SUPFAM" id="SSF51126">
    <property type="entry name" value="Pectin lyase-like"/>
    <property type="match status" value="1"/>
</dbReference>
<dbReference type="EMBL" id="HBGF01013615">
    <property type="protein sequence ID" value="CAD9104362.1"/>
    <property type="molecule type" value="Transcribed_RNA"/>
</dbReference>
<protein>
    <recommendedName>
        <fullName evidence="2">Right handed beta helix domain-containing protein</fullName>
    </recommendedName>
</protein>